<protein>
    <recommendedName>
        <fullName evidence="2">CsbD-like domain-containing protein</fullName>
    </recommendedName>
</protein>
<dbReference type="Gene3D" id="1.10.1470.10">
    <property type="entry name" value="YjbJ"/>
    <property type="match status" value="1"/>
</dbReference>
<proteinExistence type="inferred from homology"/>
<dbReference type="AlphaFoldDB" id="A0A0W0I560"/>
<feature type="domain" description="CsbD-like" evidence="2">
    <location>
        <begin position="6"/>
        <end position="57"/>
    </location>
</feature>
<name>A0A0W0I560_PSEFL</name>
<dbReference type="InterPro" id="IPR008462">
    <property type="entry name" value="CsbD"/>
</dbReference>
<comment type="similarity">
    <text evidence="1">Belongs to the UPF0337 (CsbD) family.</text>
</comment>
<dbReference type="SUPFAM" id="SSF69047">
    <property type="entry name" value="Hypothetical protein YjbJ"/>
    <property type="match status" value="1"/>
</dbReference>
<dbReference type="RefSeq" id="WP_058419427.1">
    <property type="nucleotide sequence ID" value="NZ_LKEF01000002.1"/>
</dbReference>
<dbReference type="Pfam" id="PF05532">
    <property type="entry name" value="CsbD"/>
    <property type="match status" value="1"/>
</dbReference>
<gene>
    <name evidence="3" type="ORF">AO063_00670</name>
</gene>
<accession>A0A0W0I560</accession>
<evidence type="ECO:0000256" key="1">
    <source>
        <dbReference type="ARBA" id="ARBA00009129"/>
    </source>
</evidence>
<organism evidence="3 4">
    <name type="scientific">Pseudomonas fluorescens ICMP 11288</name>
    <dbReference type="NCBI Taxonomy" id="1198309"/>
    <lineage>
        <taxon>Bacteria</taxon>
        <taxon>Pseudomonadati</taxon>
        <taxon>Pseudomonadota</taxon>
        <taxon>Gammaproteobacteria</taxon>
        <taxon>Pseudomonadales</taxon>
        <taxon>Pseudomonadaceae</taxon>
        <taxon>Pseudomonas</taxon>
    </lineage>
</organism>
<reference evidence="3 4" key="1">
    <citation type="submission" date="2015-09" db="EMBL/GenBank/DDBJ databases">
        <title>Genome sequence of ICMP 11288.</title>
        <authorList>
            <person name="Visnovsky S."/>
            <person name="Lu A."/>
            <person name="Panda P."/>
            <person name="Pitman A."/>
        </authorList>
    </citation>
    <scope>NUCLEOTIDE SEQUENCE [LARGE SCALE GENOMIC DNA]</scope>
    <source>
        <strain evidence="3 4">ICMP 11288</strain>
    </source>
</reference>
<sequence>MSGTSDKIKGLANEAIGNVKQGVGKVTGNEKLQVEGAVQEKKGEAQQVVGKVKDAVDKK</sequence>
<comment type="caution">
    <text evidence="3">The sequence shown here is derived from an EMBL/GenBank/DDBJ whole genome shotgun (WGS) entry which is preliminary data.</text>
</comment>
<dbReference type="EMBL" id="LKEF01000002">
    <property type="protein sequence ID" value="KTB68255.1"/>
    <property type="molecule type" value="Genomic_DNA"/>
</dbReference>
<evidence type="ECO:0000259" key="2">
    <source>
        <dbReference type="Pfam" id="PF05532"/>
    </source>
</evidence>
<evidence type="ECO:0000313" key="4">
    <source>
        <dbReference type="Proteomes" id="UP000054197"/>
    </source>
</evidence>
<dbReference type="Proteomes" id="UP000054197">
    <property type="component" value="Unassembled WGS sequence"/>
</dbReference>
<evidence type="ECO:0000313" key="3">
    <source>
        <dbReference type="EMBL" id="KTB68255.1"/>
    </source>
</evidence>
<dbReference type="InterPro" id="IPR036629">
    <property type="entry name" value="YjbJ_sf"/>
</dbReference>